<dbReference type="AlphaFoldDB" id="A0A7H8N9L7"/>
<dbReference type="Pfam" id="PF25637">
    <property type="entry name" value="DUF7942"/>
    <property type="match status" value="1"/>
</dbReference>
<keyword evidence="1" id="KW-1133">Transmembrane helix</keyword>
<keyword evidence="1" id="KW-0472">Membrane</keyword>
<dbReference type="EMBL" id="CP054929">
    <property type="protein sequence ID" value="QKW51026.1"/>
    <property type="molecule type" value="Genomic_DNA"/>
</dbReference>
<dbReference type="NCBIfam" id="NF046119">
    <property type="entry name" value="memb_SCO4225"/>
    <property type="match status" value="1"/>
</dbReference>
<organism evidence="2 3">
    <name type="scientific">Streptomyces buecherae</name>
    <dbReference type="NCBI Taxonomy" id="2763006"/>
    <lineage>
        <taxon>Bacteria</taxon>
        <taxon>Bacillati</taxon>
        <taxon>Actinomycetota</taxon>
        <taxon>Actinomycetes</taxon>
        <taxon>Kitasatosporales</taxon>
        <taxon>Streptomycetaceae</taxon>
        <taxon>Streptomyces</taxon>
    </lineage>
</organism>
<evidence type="ECO:0000256" key="1">
    <source>
        <dbReference type="SAM" id="Phobius"/>
    </source>
</evidence>
<dbReference type="InterPro" id="IPR057702">
    <property type="entry name" value="DUF7942"/>
</dbReference>
<sequence>MPETTPPHPFPRAVRDALRSVFARVYLAACAILLIWALVVSRADNPDASFAGVVPLLATAPLSLILLVLPDHAVMLYVAIGTGALVNALLIGWCARALRRGPRHPR</sequence>
<feature type="transmembrane region" description="Helical" evidence="1">
    <location>
        <begin position="48"/>
        <end position="69"/>
    </location>
</feature>
<keyword evidence="3" id="KW-1185">Reference proteome</keyword>
<feature type="transmembrane region" description="Helical" evidence="1">
    <location>
        <begin position="75"/>
        <end position="98"/>
    </location>
</feature>
<evidence type="ECO:0000313" key="3">
    <source>
        <dbReference type="Proteomes" id="UP000509303"/>
    </source>
</evidence>
<protein>
    <submittedName>
        <fullName evidence="2">Uncharacterized protein</fullName>
    </submittedName>
</protein>
<proteinExistence type="predicted"/>
<dbReference type="RefSeq" id="WP_176162749.1">
    <property type="nucleotide sequence ID" value="NZ_CP054929.1"/>
</dbReference>
<dbReference type="Proteomes" id="UP000509303">
    <property type="component" value="Chromosome"/>
</dbReference>
<evidence type="ECO:0000313" key="2">
    <source>
        <dbReference type="EMBL" id="QKW51026.1"/>
    </source>
</evidence>
<name>A0A7H8N9L7_9ACTN</name>
<feature type="transmembrane region" description="Helical" evidence="1">
    <location>
        <begin position="20"/>
        <end position="41"/>
    </location>
</feature>
<keyword evidence="1" id="KW-0812">Transmembrane</keyword>
<accession>A0A7H8N9L7</accession>
<reference evidence="2 3" key="1">
    <citation type="submission" date="2020-06" db="EMBL/GenBank/DDBJ databases">
        <title>Genome mining for natural products.</title>
        <authorList>
            <person name="Zhang B."/>
            <person name="Shi J."/>
            <person name="Ge H."/>
        </authorList>
    </citation>
    <scope>NUCLEOTIDE SEQUENCE [LARGE SCALE GENOMIC DNA]</scope>
    <source>
        <strain evidence="2 3">NA00687</strain>
    </source>
</reference>
<gene>
    <name evidence="2" type="ORF">HUT08_17445</name>
</gene>